<dbReference type="Pfam" id="PF13541">
    <property type="entry name" value="ChlI"/>
    <property type="match status" value="1"/>
</dbReference>
<feature type="domain" description="AAA+ ATPase" evidence="3">
    <location>
        <begin position="219"/>
        <end position="403"/>
    </location>
</feature>
<proteinExistence type="inferred from homology"/>
<dbReference type="RefSeq" id="WP_006215093.1">
    <property type="nucleotide sequence ID" value="NZ_ANHZ02000017.1"/>
</dbReference>
<evidence type="ECO:0000259" key="3">
    <source>
        <dbReference type="SMART" id="SM00382"/>
    </source>
</evidence>
<name>M2XAS7_9MICC</name>
<dbReference type="SUPFAM" id="SSF54211">
    <property type="entry name" value="Ribosomal protein S5 domain 2-like"/>
    <property type="match status" value="1"/>
</dbReference>
<feature type="region of interest" description="Disordered" evidence="2">
    <location>
        <begin position="173"/>
        <end position="192"/>
    </location>
</feature>
<dbReference type="InterPro" id="IPR025158">
    <property type="entry name" value="Mg_chelat-rel_C"/>
</dbReference>
<dbReference type="CDD" id="cd00009">
    <property type="entry name" value="AAA"/>
    <property type="match status" value="1"/>
</dbReference>
<evidence type="ECO:0000313" key="5">
    <source>
        <dbReference type="Proteomes" id="UP000009877"/>
    </source>
</evidence>
<evidence type="ECO:0000313" key="4">
    <source>
        <dbReference type="EMBL" id="EME36191.1"/>
    </source>
</evidence>
<dbReference type="InterPro" id="IPR003593">
    <property type="entry name" value="AAA+_ATPase"/>
</dbReference>
<dbReference type="Pfam" id="PF13335">
    <property type="entry name" value="Mg_chelatase_C"/>
    <property type="match status" value="1"/>
</dbReference>
<accession>M2XAS7</accession>
<comment type="similarity">
    <text evidence="1">Belongs to the Mg-chelatase subunits D/I family. ComM subfamily.</text>
</comment>
<dbReference type="Gene3D" id="3.30.230.10">
    <property type="match status" value="1"/>
</dbReference>
<dbReference type="InterPro" id="IPR027417">
    <property type="entry name" value="P-loop_NTPase"/>
</dbReference>
<evidence type="ECO:0000256" key="2">
    <source>
        <dbReference type="SAM" id="MobiDB-lite"/>
    </source>
</evidence>
<dbReference type="Proteomes" id="UP000009877">
    <property type="component" value="Unassembled WGS sequence"/>
</dbReference>
<dbReference type="STRING" id="71999.KPaMU14_04675"/>
<dbReference type="GO" id="GO:0005524">
    <property type="term" value="F:ATP binding"/>
    <property type="evidence" value="ECO:0007669"/>
    <property type="project" value="InterPro"/>
</dbReference>
<dbReference type="InterPro" id="IPR000523">
    <property type="entry name" value="Mg_chelatse_chII-like_cat_dom"/>
</dbReference>
<dbReference type="EMBL" id="ANHZ02000017">
    <property type="protein sequence ID" value="EME36191.1"/>
    <property type="molecule type" value="Genomic_DNA"/>
</dbReference>
<dbReference type="InterPro" id="IPR014721">
    <property type="entry name" value="Ribsml_uS5_D2-typ_fold_subgr"/>
</dbReference>
<dbReference type="SMART" id="SM00382">
    <property type="entry name" value="AAA"/>
    <property type="match status" value="1"/>
</dbReference>
<protein>
    <submittedName>
        <fullName evidence="4">MG(2+) cheletase family protein</fullName>
    </submittedName>
</protein>
<sequence>MSGPGYARSLSVALIGLEGTVVEVEADIGSQIPAFTILGLPDASVQESRDRVRSAARNAGIPLSPRRITVNLSPATLPKRGSGFDLAIAMAALQADGQLAAPPGVVYLAEVSLDGALRPVRGVLPAVLAAVRAGYDRIVVATANAEEAALVTGAQVRAYDCLADAAAEFGADPRPLRRPASQADTSVGVADEEEAPLPDLCDVAGQAEARMALEIAAAGSLHLLLTGPPGAGKSMLASRLPSILPELDDEAATEVTAVRSLETLVGPRRRLIRRPPFEAPHHSTSAAALLGGGSGIPRPGAVSRAHRGVLFLDEAPEFDRGVLDALRQPLETGDVRIDRSSASATYPARFQLVLAANPCPCGRSSGKGEDCRCTPAQRRAYFGKLSGPLLDRVDLRLQVPALSYAELTAGQTGESSADVARRVAAARAVQAERLRPHGLRTNAELTSSLLSGPLRSAASVMAGLEREMERGALTARGMHRVLRVAWTLADLEARDGPTADDVDTALHFRASSLA</sequence>
<evidence type="ECO:0000256" key="1">
    <source>
        <dbReference type="ARBA" id="ARBA00006354"/>
    </source>
</evidence>
<dbReference type="InterPro" id="IPR020568">
    <property type="entry name" value="Ribosomal_Su5_D2-typ_SF"/>
</dbReference>
<dbReference type="InterPro" id="IPR045006">
    <property type="entry name" value="CHLI-like"/>
</dbReference>
<dbReference type="SUPFAM" id="SSF52540">
    <property type="entry name" value="P-loop containing nucleoside triphosphate hydrolases"/>
    <property type="match status" value="1"/>
</dbReference>
<dbReference type="PANTHER" id="PTHR32039">
    <property type="entry name" value="MAGNESIUM-CHELATASE SUBUNIT CHLI"/>
    <property type="match status" value="1"/>
</dbReference>
<dbReference type="InterPro" id="IPR004482">
    <property type="entry name" value="Mg_chelat-rel"/>
</dbReference>
<reference evidence="4 5" key="1">
    <citation type="journal article" date="2014" name="Genome Announc.">
        <title>Draft Genome Sequence of Kocuria palustris PEL.</title>
        <authorList>
            <person name="Sharma G."/>
            <person name="Khatri I."/>
            <person name="Subramanian S."/>
        </authorList>
    </citation>
    <scope>NUCLEOTIDE SEQUENCE [LARGE SCALE GENOMIC DNA]</scope>
    <source>
        <strain evidence="4 5">PEL</strain>
    </source>
</reference>
<keyword evidence="5" id="KW-1185">Reference proteome</keyword>
<dbReference type="PANTHER" id="PTHR32039:SF7">
    <property type="entry name" value="COMPETENCE PROTEIN COMM"/>
    <property type="match status" value="1"/>
</dbReference>
<dbReference type="Pfam" id="PF01078">
    <property type="entry name" value="Mg_chelatase"/>
    <property type="match status" value="1"/>
</dbReference>
<dbReference type="Gene3D" id="3.40.50.300">
    <property type="entry name" value="P-loop containing nucleotide triphosphate hydrolases"/>
    <property type="match status" value="1"/>
</dbReference>
<dbReference type="NCBIfam" id="TIGR00368">
    <property type="entry name" value="YifB family Mg chelatase-like AAA ATPase"/>
    <property type="match status" value="1"/>
</dbReference>
<dbReference type="AlphaFoldDB" id="M2XAS7"/>
<organism evidence="4 5">
    <name type="scientific">Kocuria palustris PEL</name>
    <dbReference type="NCBI Taxonomy" id="1236550"/>
    <lineage>
        <taxon>Bacteria</taxon>
        <taxon>Bacillati</taxon>
        <taxon>Actinomycetota</taxon>
        <taxon>Actinomycetes</taxon>
        <taxon>Micrococcales</taxon>
        <taxon>Micrococcaceae</taxon>
        <taxon>Kocuria</taxon>
    </lineage>
</organism>
<comment type="caution">
    <text evidence="4">The sequence shown here is derived from an EMBL/GenBank/DDBJ whole genome shotgun (WGS) entry which is preliminary data.</text>
</comment>
<gene>
    <name evidence="4" type="ORF">C884_00670</name>
</gene>